<comment type="subcellular location">
    <subcellularLocation>
        <location evidence="1">Membrane</location>
        <topology evidence="1">Multi-pass membrane protein</topology>
    </subcellularLocation>
</comment>
<dbReference type="PANTHER" id="PTHR37451:SF3">
    <property type="entry name" value="MARVEL DOMAIN-CONTAINING PROTEIN"/>
    <property type="match status" value="1"/>
</dbReference>
<evidence type="ECO:0000256" key="6">
    <source>
        <dbReference type="SAM" id="Phobius"/>
    </source>
</evidence>
<evidence type="ECO:0000256" key="1">
    <source>
        <dbReference type="ARBA" id="ARBA00004141"/>
    </source>
</evidence>
<feature type="transmembrane region" description="Helical" evidence="6">
    <location>
        <begin position="81"/>
        <end position="100"/>
    </location>
</feature>
<sequence length="320" mass="34924">MWEDFELDAEQIPAFKLAFHVAQIVFAFVLWCLEIAVFRADSAKIVGNNGWTFAVFFLTLPAWIYLIGAPRFPRTRKIANPTVMVLVDVIFTIIWLSAFATQAAYNSSGLCGDVCGISKAIVAMGVFVFLFFCATTFLSIWTLKYYQWNNRLPGYDRGDRAAGSDSQNIDPDKAAFSLAPHDEEAYAPVNIHDADDDDRPAPYGGGARSDYSSDPYGAPKSDYSDPYGSTVGGPAAASTISSAYQDNPFRRGEGSANPFDDDTEYNSGRMSAMGMGGGASTLGGSMNSRYQAPSVGAYDEEEDRTGPARFPQGNYDHLHR</sequence>
<keyword evidence="3 6" id="KW-1133">Transmembrane helix</keyword>
<evidence type="ECO:0000313" key="9">
    <source>
        <dbReference type="Proteomes" id="UP001172159"/>
    </source>
</evidence>
<dbReference type="PANTHER" id="PTHR37451">
    <property type="entry name" value="MARVEL DOMAIN"/>
    <property type="match status" value="1"/>
</dbReference>
<gene>
    <name evidence="8" type="ORF">B0T21DRAFT_382541</name>
</gene>
<evidence type="ECO:0000256" key="3">
    <source>
        <dbReference type="ARBA" id="ARBA00022989"/>
    </source>
</evidence>
<dbReference type="GO" id="GO:0016020">
    <property type="term" value="C:membrane"/>
    <property type="evidence" value="ECO:0007669"/>
    <property type="project" value="UniProtKB-SubCell"/>
</dbReference>
<feature type="region of interest" description="Disordered" evidence="5">
    <location>
        <begin position="189"/>
        <end position="234"/>
    </location>
</feature>
<dbReference type="Proteomes" id="UP001172159">
    <property type="component" value="Unassembled WGS sequence"/>
</dbReference>
<feature type="domain" description="MARVEL" evidence="7">
    <location>
        <begin position="16"/>
        <end position="138"/>
    </location>
</feature>
<reference evidence="8" key="1">
    <citation type="submission" date="2023-06" db="EMBL/GenBank/DDBJ databases">
        <title>Genome-scale phylogeny and comparative genomics of the fungal order Sordariales.</title>
        <authorList>
            <consortium name="Lawrence Berkeley National Laboratory"/>
            <person name="Hensen N."/>
            <person name="Bonometti L."/>
            <person name="Westerberg I."/>
            <person name="Brannstrom I.O."/>
            <person name="Guillou S."/>
            <person name="Cros-Aarteil S."/>
            <person name="Calhoun S."/>
            <person name="Haridas S."/>
            <person name="Kuo A."/>
            <person name="Mondo S."/>
            <person name="Pangilinan J."/>
            <person name="Riley R."/>
            <person name="Labutti K."/>
            <person name="Andreopoulos B."/>
            <person name="Lipzen A."/>
            <person name="Chen C."/>
            <person name="Yanf M."/>
            <person name="Daum C."/>
            <person name="Ng V."/>
            <person name="Clum A."/>
            <person name="Steindorff A."/>
            <person name="Ohm R."/>
            <person name="Martin F."/>
            <person name="Silar P."/>
            <person name="Natvig D."/>
            <person name="Lalanne C."/>
            <person name="Gautier V."/>
            <person name="Ament-Velasquez S.L."/>
            <person name="Kruys A."/>
            <person name="Hutchinson M.I."/>
            <person name="Powell A.J."/>
            <person name="Barry K."/>
            <person name="Miller A.N."/>
            <person name="Grigoriev I.V."/>
            <person name="Debuchy R."/>
            <person name="Gladieux P."/>
            <person name="Thoren M.H."/>
            <person name="Johannesson H."/>
        </authorList>
    </citation>
    <scope>NUCLEOTIDE SEQUENCE</scope>
    <source>
        <strain evidence="8">CBS 540.89</strain>
    </source>
</reference>
<evidence type="ECO:0000256" key="2">
    <source>
        <dbReference type="ARBA" id="ARBA00022692"/>
    </source>
</evidence>
<name>A0AA40BSC0_9PEZI</name>
<organism evidence="8 9">
    <name type="scientific">Apiosordaria backusii</name>
    <dbReference type="NCBI Taxonomy" id="314023"/>
    <lineage>
        <taxon>Eukaryota</taxon>
        <taxon>Fungi</taxon>
        <taxon>Dikarya</taxon>
        <taxon>Ascomycota</taxon>
        <taxon>Pezizomycotina</taxon>
        <taxon>Sordariomycetes</taxon>
        <taxon>Sordariomycetidae</taxon>
        <taxon>Sordariales</taxon>
        <taxon>Lasiosphaeriaceae</taxon>
        <taxon>Apiosordaria</taxon>
    </lineage>
</organism>
<accession>A0AA40BSC0</accession>
<feature type="transmembrane region" description="Helical" evidence="6">
    <location>
        <begin position="17"/>
        <end position="38"/>
    </location>
</feature>
<keyword evidence="9" id="KW-1185">Reference proteome</keyword>
<feature type="region of interest" description="Disordered" evidence="5">
    <location>
        <begin position="276"/>
        <end position="320"/>
    </location>
</feature>
<evidence type="ECO:0000256" key="4">
    <source>
        <dbReference type="ARBA" id="ARBA00023136"/>
    </source>
</evidence>
<dbReference type="InterPro" id="IPR008253">
    <property type="entry name" value="Marvel"/>
</dbReference>
<protein>
    <recommendedName>
        <fullName evidence="7">MARVEL domain-containing protein</fullName>
    </recommendedName>
</protein>
<keyword evidence="2 6" id="KW-0812">Transmembrane</keyword>
<proteinExistence type="predicted"/>
<evidence type="ECO:0000259" key="7">
    <source>
        <dbReference type="Pfam" id="PF01284"/>
    </source>
</evidence>
<dbReference type="AlphaFoldDB" id="A0AA40BSC0"/>
<keyword evidence="4 6" id="KW-0472">Membrane</keyword>
<evidence type="ECO:0000256" key="5">
    <source>
        <dbReference type="SAM" id="MobiDB-lite"/>
    </source>
</evidence>
<feature type="transmembrane region" description="Helical" evidence="6">
    <location>
        <begin position="120"/>
        <end position="143"/>
    </location>
</feature>
<comment type="caution">
    <text evidence="8">The sequence shown here is derived from an EMBL/GenBank/DDBJ whole genome shotgun (WGS) entry which is preliminary data.</text>
</comment>
<dbReference type="EMBL" id="JAUKTV010000004">
    <property type="protein sequence ID" value="KAK0739527.1"/>
    <property type="molecule type" value="Genomic_DNA"/>
</dbReference>
<dbReference type="Pfam" id="PF01284">
    <property type="entry name" value="MARVEL"/>
    <property type="match status" value="1"/>
</dbReference>
<feature type="transmembrane region" description="Helical" evidence="6">
    <location>
        <begin position="50"/>
        <end position="69"/>
    </location>
</feature>
<evidence type="ECO:0000313" key="8">
    <source>
        <dbReference type="EMBL" id="KAK0739527.1"/>
    </source>
</evidence>